<protein>
    <submittedName>
        <fullName evidence="1">Uncharacterized protein</fullName>
    </submittedName>
</protein>
<proteinExistence type="predicted"/>
<reference evidence="3 4" key="1">
    <citation type="journal article" date="2019" name="Environ. Microbiol.">
        <title>Genomics insights into ecotype formation of ammonia-oxidizing archaea in the deep ocean.</title>
        <authorList>
            <person name="Wang Y."/>
            <person name="Huang J.M."/>
            <person name="Cui G.J."/>
            <person name="Nunoura T."/>
            <person name="Takaki Y."/>
            <person name="Li W.L."/>
            <person name="Li J."/>
            <person name="Gao Z.M."/>
            <person name="Takai K."/>
            <person name="Zhang A.Q."/>
            <person name="Stepanauskas R."/>
        </authorList>
    </citation>
    <scope>NUCLEOTIDE SEQUENCE [LARGE SCALE GENOMIC DNA]</scope>
    <source>
        <strain evidence="1 3">D1b</strain>
        <strain evidence="2 4">N8</strain>
    </source>
</reference>
<sequence>MALTDKEKIEKVLEIVESIQRDDGIEYGLPTVVKEKLKEITRVLTS</sequence>
<dbReference type="EMBL" id="JACAST010000009">
    <property type="protein sequence ID" value="NWK02010.1"/>
    <property type="molecule type" value="Genomic_DNA"/>
</dbReference>
<organism evidence="1 3">
    <name type="scientific">Marine Group I thaumarchaeote</name>
    <dbReference type="NCBI Taxonomy" id="2511932"/>
    <lineage>
        <taxon>Archaea</taxon>
        <taxon>Nitrososphaerota</taxon>
        <taxon>Marine Group I</taxon>
    </lineage>
</organism>
<accession>A0A7K4N1A4</accession>
<evidence type="ECO:0000313" key="2">
    <source>
        <dbReference type="EMBL" id="NWK02010.1"/>
    </source>
</evidence>
<comment type="caution">
    <text evidence="1">The sequence shown here is derived from an EMBL/GenBank/DDBJ whole genome shotgun (WGS) entry which is preliminary data.</text>
</comment>
<evidence type="ECO:0000313" key="1">
    <source>
        <dbReference type="EMBL" id="NWJ77008.1"/>
    </source>
</evidence>
<dbReference type="AlphaFoldDB" id="A0A7K4N1A4"/>
<dbReference type="EMBL" id="JACASZ010000003">
    <property type="protein sequence ID" value="NWJ77008.1"/>
    <property type="molecule type" value="Genomic_DNA"/>
</dbReference>
<evidence type="ECO:0000313" key="4">
    <source>
        <dbReference type="Proteomes" id="UP000529843"/>
    </source>
</evidence>
<dbReference type="Proteomes" id="UP000527815">
    <property type="component" value="Unassembled WGS sequence"/>
</dbReference>
<dbReference type="Proteomes" id="UP000529843">
    <property type="component" value="Unassembled WGS sequence"/>
</dbReference>
<reference evidence="1" key="2">
    <citation type="submission" date="2020-06" db="EMBL/GenBank/DDBJ databases">
        <authorList>
            <person name="Wang Y."/>
        </authorList>
    </citation>
    <scope>NUCLEOTIDE SEQUENCE</scope>
    <source>
        <strain evidence="1">D1b</strain>
        <strain evidence="2">N8</strain>
    </source>
</reference>
<name>A0A7K4N1A4_9ARCH</name>
<evidence type="ECO:0000313" key="3">
    <source>
        <dbReference type="Proteomes" id="UP000527815"/>
    </source>
</evidence>
<gene>
    <name evidence="2" type="ORF">HX804_01705</name>
    <name evidence="1" type="ORF">HX865_00620</name>
</gene>